<comment type="caution">
    <text evidence="1">The sequence shown here is derived from an EMBL/GenBank/DDBJ whole genome shotgun (WGS) entry which is preliminary data.</text>
</comment>
<sequence length="191" mass="20881">MGGCCCSTRKPHLHGTPVYYYCPPALEERGPLTSHNGTASTFAAGLLVDLHLEASTPDTFRAPPAPLPYDVVFGGPPSSADSESIKETISGGSLETLATHEDVEEADSKTQASSLPGSPQKSEVLKFNVFTASEEEDTCPICLEEYDTENPKLITQCEHHFHLSCILEWNERSDCCPICDQEMIFDHNTFN</sequence>
<organism evidence="1 2">
    <name type="scientific">Melia azedarach</name>
    <name type="common">Chinaberry tree</name>
    <dbReference type="NCBI Taxonomy" id="155640"/>
    <lineage>
        <taxon>Eukaryota</taxon>
        <taxon>Viridiplantae</taxon>
        <taxon>Streptophyta</taxon>
        <taxon>Embryophyta</taxon>
        <taxon>Tracheophyta</taxon>
        <taxon>Spermatophyta</taxon>
        <taxon>Magnoliopsida</taxon>
        <taxon>eudicotyledons</taxon>
        <taxon>Gunneridae</taxon>
        <taxon>Pentapetalae</taxon>
        <taxon>rosids</taxon>
        <taxon>malvids</taxon>
        <taxon>Sapindales</taxon>
        <taxon>Meliaceae</taxon>
        <taxon>Melia</taxon>
    </lineage>
</organism>
<keyword evidence="2" id="KW-1185">Reference proteome</keyword>
<proteinExistence type="predicted"/>
<dbReference type="EMBL" id="CM051394">
    <property type="protein sequence ID" value="KAJ4728247.1"/>
    <property type="molecule type" value="Genomic_DNA"/>
</dbReference>
<evidence type="ECO:0000313" key="1">
    <source>
        <dbReference type="EMBL" id="KAJ4728247.1"/>
    </source>
</evidence>
<evidence type="ECO:0000313" key="2">
    <source>
        <dbReference type="Proteomes" id="UP001164539"/>
    </source>
</evidence>
<protein>
    <submittedName>
        <fullName evidence="1">E3 ubiquitin-protein ligase</fullName>
    </submittedName>
</protein>
<gene>
    <name evidence="1" type="ORF">OWV82_001217</name>
</gene>
<dbReference type="Proteomes" id="UP001164539">
    <property type="component" value="Chromosome 1"/>
</dbReference>
<name>A0ACC1YXQ6_MELAZ</name>
<accession>A0ACC1YXQ6</accession>
<reference evidence="1 2" key="1">
    <citation type="journal article" date="2023" name="Science">
        <title>Complex scaffold remodeling in plant triterpene biosynthesis.</title>
        <authorList>
            <person name="De La Pena R."/>
            <person name="Hodgson H."/>
            <person name="Liu J.C."/>
            <person name="Stephenson M.J."/>
            <person name="Martin A.C."/>
            <person name="Owen C."/>
            <person name="Harkess A."/>
            <person name="Leebens-Mack J."/>
            <person name="Jimenez L.E."/>
            <person name="Osbourn A."/>
            <person name="Sattely E.S."/>
        </authorList>
    </citation>
    <scope>NUCLEOTIDE SEQUENCE [LARGE SCALE GENOMIC DNA]</scope>
    <source>
        <strain evidence="2">cv. JPN11</strain>
        <tissue evidence="1">Leaf</tissue>
    </source>
</reference>